<proteinExistence type="predicted"/>
<dbReference type="Proteomes" id="UP001566331">
    <property type="component" value="Unassembled WGS sequence"/>
</dbReference>
<dbReference type="EMBL" id="JBFWIC010000005">
    <property type="protein sequence ID" value="MEZ0474121.1"/>
    <property type="molecule type" value="Genomic_DNA"/>
</dbReference>
<evidence type="ECO:0008006" key="4">
    <source>
        <dbReference type="Google" id="ProtNLM"/>
    </source>
</evidence>
<sequence length="169" mass="16617">MNRPIHISALCLLCMAPGAAEAAGARNGVEPRHGEMVLLRDVNARHAVRPAPPSMAVIADPAPNREIDRSLGTGELSDADFAAIDSGNRLQPGTGGAAVGQIAATAVAGSLGPASPERGGLISGAGINGALSAPLGAVGTGTRGIGRHIDGALSQFPLGNLPGNGNGGR</sequence>
<comment type="caution">
    <text evidence="2">The sequence shown here is derived from an EMBL/GenBank/DDBJ whole genome shotgun (WGS) entry which is preliminary data.</text>
</comment>
<keyword evidence="1" id="KW-0732">Signal</keyword>
<reference evidence="2 3" key="1">
    <citation type="submission" date="2024-07" db="EMBL/GenBank/DDBJ databases">
        <title>Luteimonas salilacus sp. nov., isolated from the shore soil of Salt Lake in Tibet of China.</title>
        <authorList>
            <person name="Zhang X."/>
            <person name="Li A."/>
        </authorList>
    </citation>
    <scope>NUCLEOTIDE SEQUENCE [LARGE SCALE GENOMIC DNA]</scope>
    <source>
        <strain evidence="2 3">B3-2-R+30</strain>
    </source>
</reference>
<protein>
    <recommendedName>
        <fullName evidence="4">Fap</fullName>
    </recommendedName>
</protein>
<name>A0ABV4HN20_9GAMM</name>
<evidence type="ECO:0000256" key="1">
    <source>
        <dbReference type="SAM" id="SignalP"/>
    </source>
</evidence>
<evidence type="ECO:0000313" key="2">
    <source>
        <dbReference type="EMBL" id="MEZ0474121.1"/>
    </source>
</evidence>
<feature type="signal peptide" evidence="1">
    <location>
        <begin position="1"/>
        <end position="22"/>
    </location>
</feature>
<feature type="chain" id="PRO_5046122389" description="Fap" evidence="1">
    <location>
        <begin position="23"/>
        <end position="169"/>
    </location>
</feature>
<accession>A0ABV4HN20</accession>
<organism evidence="2 3">
    <name type="scientific">Luteimonas salinilitoris</name>
    <dbReference type="NCBI Taxonomy" id="3237697"/>
    <lineage>
        <taxon>Bacteria</taxon>
        <taxon>Pseudomonadati</taxon>
        <taxon>Pseudomonadota</taxon>
        <taxon>Gammaproteobacteria</taxon>
        <taxon>Lysobacterales</taxon>
        <taxon>Lysobacteraceae</taxon>
        <taxon>Luteimonas</taxon>
    </lineage>
</organism>
<keyword evidence="3" id="KW-1185">Reference proteome</keyword>
<dbReference type="RefSeq" id="WP_370564117.1">
    <property type="nucleotide sequence ID" value="NZ_JBFWIB010000006.1"/>
</dbReference>
<evidence type="ECO:0000313" key="3">
    <source>
        <dbReference type="Proteomes" id="UP001566331"/>
    </source>
</evidence>
<gene>
    <name evidence="2" type="ORF">AB6713_05755</name>
</gene>